<dbReference type="InterPro" id="IPR012349">
    <property type="entry name" value="Split_barrel_FMN-bd"/>
</dbReference>
<dbReference type="RefSeq" id="WP_205109739.1">
    <property type="nucleotide sequence ID" value="NZ_BAAAHT010000002.1"/>
</dbReference>
<protein>
    <submittedName>
        <fullName evidence="1">Transcriptional regulator</fullName>
    </submittedName>
</protein>
<dbReference type="PANTHER" id="PTHR35802:SF1">
    <property type="entry name" value="PROTEASE SYNTHASE AND SPORULATION PROTEIN PAI 2"/>
    <property type="match status" value="1"/>
</dbReference>
<dbReference type="InterPro" id="IPR007396">
    <property type="entry name" value="TR_PAI2-type"/>
</dbReference>
<dbReference type="Proteomes" id="UP000776164">
    <property type="component" value="Unassembled WGS sequence"/>
</dbReference>
<dbReference type="PANTHER" id="PTHR35802">
    <property type="entry name" value="PROTEASE SYNTHASE AND SPORULATION PROTEIN PAI 2"/>
    <property type="match status" value="1"/>
</dbReference>
<evidence type="ECO:0000313" key="2">
    <source>
        <dbReference type="Proteomes" id="UP000776164"/>
    </source>
</evidence>
<accession>A0ABS2L6L9</accession>
<dbReference type="Gene3D" id="2.30.110.10">
    <property type="entry name" value="Electron Transport, Fmn-binding Protein, Chain A"/>
    <property type="match status" value="1"/>
</dbReference>
<organism evidence="1 2">
    <name type="scientific">Subtercola frigoramans</name>
    <dbReference type="NCBI Taxonomy" id="120298"/>
    <lineage>
        <taxon>Bacteria</taxon>
        <taxon>Bacillati</taxon>
        <taxon>Actinomycetota</taxon>
        <taxon>Actinomycetes</taxon>
        <taxon>Micrococcales</taxon>
        <taxon>Microbacteriaceae</taxon>
        <taxon>Subtercola</taxon>
    </lineage>
</organism>
<evidence type="ECO:0000313" key="1">
    <source>
        <dbReference type="EMBL" id="MBM7472751.1"/>
    </source>
</evidence>
<name>A0ABS2L6L9_9MICO</name>
<sequence>MRTNPSFALDDRAEIRRLIEQNPWVTLVSNTSTGLVASHYPVILDANAPADEIVIVSHVGRPDERLHELGQHEVLVVVQGPHGYISPGWYDANPAVPTWNFISAHLHGMPEILSDAENLEVLGTLVDHFEDRMPEPRRMNGTLANAEYSARISAGTVGFRLTVARFEAKSKLSQNRPAETVERIIHELADGDTYYRQPALAAEMRRVHDATAVQGETPEVPRA</sequence>
<dbReference type="SUPFAM" id="SSF50475">
    <property type="entry name" value="FMN-binding split barrel"/>
    <property type="match status" value="1"/>
</dbReference>
<dbReference type="EMBL" id="JAFBBU010000001">
    <property type="protein sequence ID" value="MBM7472751.1"/>
    <property type="molecule type" value="Genomic_DNA"/>
</dbReference>
<proteinExistence type="predicted"/>
<gene>
    <name evidence="1" type="ORF">JOE66_002385</name>
</gene>
<dbReference type="Pfam" id="PF04299">
    <property type="entry name" value="FMN_bind_2"/>
    <property type="match status" value="1"/>
</dbReference>
<reference evidence="1 2" key="1">
    <citation type="submission" date="2021-01" db="EMBL/GenBank/DDBJ databases">
        <title>Sequencing the genomes of 1000 actinobacteria strains.</title>
        <authorList>
            <person name="Klenk H.-P."/>
        </authorList>
    </citation>
    <scope>NUCLEOTIDE SEQUENCE [LARGE SCALE GENOMIC DNA]</scope>
    <source>
        <strain evidence="1 2">DSM 13057</strain>
    </source>
</reference>
<comment type="caution">
    <text evidence="1">The sequence shown here is derived from an EMBL/GenBank/DDBJ whole genome shotgun (WGS) entry which is preliminary data.</text>
</comment>
<keyword evidence="2" id="KW-1185">Reference proteome</keyword>
<dbReference type="PIRSF" id="PIRSF010372">
    <property type="entry name" value="PaiB"/>
    <property type="match status" value="1"/>
</dbReference>